<protein>
    <submittedName>
        <fullName evidence="1">Uncharacterized protein</fullName>
    </submittedName>
</protein>
<sequence>MTKAHRTLLWRIPYRRTQKALGASFSGMLSSRKCLIKIFPGSILNWETSSKQAHVSLCLDVYC</sequence>
<reference evidence="1" key="1">
    <citation type="submission" date="2014-09" db="EMBL/GenBank/DDBJ databases">
        <authorList>
            <person name="Magalhaes I.L.F."/>
            <person name="Oliveira U."/>
            <person name="Santos F.R."/>
            <person name="Vidigal T.H.D.A."/>
            <person name="Brescovit A.D."/>
            <person name="Santos A.J."/>
        </authorList>
    </citation>
    <scope>NUCLEOTIDE SEQUENCE</scope>
    <source>
        <tissue evidence="1">Shoot tissue taken approximately 20 cm above the soil surface</tissue>
    </source>
</reference>
<dbReference type="EMBL" id="GBRH01209901">
    <property type="protein sequence ID" value="JAD87994.1"/>
    <property type="molecule type" value="Transcribed_RNA"/>
</dbReference>
<name>A0A0A9DHD5_ARUDO</name>
<proteinExistence type="predicted"/>
<evidence type="ECO:0000313" key="1">
    <source>
        <dbReference type="EMBL" id="JAD87994.1"/>
    </source>
</evidence>
<accession>A0A0A9DHD5</accession>
<reference evidence="1" key="2">
    <citation type="journal article" date="2015" name="Data Brief">
        <title>Shoot transcriptome of the giant reed, Arundo donax.</title>
        <authorList>
            <person name="Barrero R.A."/>
            <person name="Guerrero F.D."/>
            <person name="Moolhuijzen P."/>
            <person name="Goolsby J.A."/>
            <person name="Tidwell J."/>
            <person name="Bellgard S.E."/>
            <person name="Bellgard M.I."/>
        </authorList>
    </citation>
    <scope>NUCLEOTIDE SEQUENCE</scope>
    <source>
        <tissue evidence="1">Shoot tissue taken approximately 20 cm above the soil surface</tissue>
    </source>
</reference>
<dbReference type="AlphaFoldDB" id="A0A0A9DHD5"/>
<organism evidence="1">
    <name type="scientific">Arundo donax</name>
    <name type="common">Giant reed</name>
    <name type="synonym">Donax arundinaceus</name>
    <dbReference type="NCBI Taxonomy" id="35708"/>
    <lineage>
        <taxon>Eukaryota</taxon>
        <taxon>Viridiplantae</taxon>
        <taxon>Streptophyta</taxon>
        <taxon>Embryophyta</taxon>
        <taxon>Tracheophyta</taxon>
        <taxon>Spermatophyta</taxon>
        <taxon>Magnoliopsida</taxon>
        <taxon>Liliopsida</taxon>
        <taxon>Poales</taxon>
        <taxon>Poaceae</taxon>
        <taxon>PACMAD clade</taxon>
        <taxon>Arundinoideae</taxon>
        <taxon>Arundineae</taxon>
        <taxon>Arundo</taxon>
    </lineage>
</organism>